<keyword evidence="2" id="KW-0813">Transport</keyword>
<dbReference type="EMBL" id="RXIH01000009">
    <property type="protein sequence ID" value="RZN57264.1"/>
    <property type="molecule type" value="Genomic_DNA"/>
</dbReference>
<dbReference type="InterPro" id="IPR003593">
    <property type="entry name" value="AAA+_ATPase"/>
</dbReference>
<dbReference type="InterPro" id="IPR027417">
    <property type="entry name" value="P-loop_NTPase"/>
</dbReference>
<dbReference type="EMBL" id="QNVI01000022">
    <property type="protein sequence ID" value="TDA39648.1"/>
    <property type="molecule type" value="Genomic_DNA"/>
</dbReference>
<comment type="subcellular location">
    <subcellularLocation>
        <location evidence="1">Cell membrane</location>
    </subcellularLocation>
</comment>
<evidence type="ECO:0000313" key="7">
    <source>
        <dbReference type="EMBL" id="RZN57264.1"/>
    </source>
</evidence>
<dbReference type="PANTHER" id="PTHR43553">
    <property type="entry name" value="HEAVY METAL TRANSPORTER"/>
    <property type="match status" value="1"/>
</dbReference>
<dbReference type="AlphaFoldDB" id="A0A520KGM7"/>
<dbReference type="SUPFAM" id="SSF52540">
    <property type="entry name" value="P-loop containing nucleoside triphosphate hydrolases"/>
    <property type="match status" value="2"/>
</dbReference>
<feature type="domain" description="ABC transporter" evidence="6">
    <location>
        <begin position="240"/>
        <end position="469"/>
    </location>
</feature>
<comment type="function">
    <text evidence="5">Probably part of an ABC transporter complex. Responsible for energy coupling to the transport system.</text>
</comment>
<dbReference type="InterPro" id="IPR050095">
    <property type="entry name" value="ECF_ABC_transporter_ATP-bd"/>
</dbReference>
<dbReference type="Pfam" id="PF00005">
    <property type="entry name" value="ABC_tran"/>
    <property type="match status" value="2"/>
</dbReference>
<evidence type="ECO:0000256" key="5">
    <source>
        <dbReference type="ARBA" id="ARBA00025157"/>
    </source>
</evidence>
<evidence type="ECO:0000313" key="9">
    <source>
        <dbReference type="Proteomes" id="UP000316080"/>
    </source>
</evidence>
<evidence type="ECO:0000256" key="1">
    <source>
        <dbReference type="ARBA" id="ARBA00004236"/>
    </source>
</evidence>
<evidence type="ECO:0000256" key="2">
    <source>
        <dbReference type="ARBA" id="ARBA00022448"/>
    </source>
</evidence>
<dbReference type="PROSITE" id="PS50893">
    <property type="entry name" value="ABC_TRANSPORTER_2"/>
    <property type="match status" value="2"/>
</dbReference>
<feature type="domain" description="ABC transporter" evidence="6">
    <location>
        <begin position="7"/>
        <end position="244"/>
    </location>
</feature>
<dbReference type="GO" id="GO:0043190">
    <property type="term" value="C:ATP-binding cassette (ABC) transporter complex"/>
    <property type="evidence" value="ECO:0007669"/>
    <property type="project" value="TreeGrafter"/>
</dbReference>
<comment type="caution">
    <text evidence="7">The sequence shown here is derived from an EMBL/GenBank/DDBJ whole genome shotgun (WGS) entry which is preliminary data.</text>
</comment>
<dbReference type="PANTHER" id="PTHR43553:SF25">
    <property type="entry name" value="ABC-TYPE COBALT TRANSPORT SYSTEM, ATPASE COMPONENT"/>
    <property type="match status" value="1"/>
</dbReference>
<evidence type="ECO:0000256" key="3">
    <source>
        <dbReference type="ARBA" id="ARBA00022741"/>
    </source>
</evidence>
<reference evidence="8 10" key="1">
    <citation type="journal article" date="2019" name="Nat. Microbiol.">
        <title>Expanding anaerobic alkane metabolism in the domain of Archaea.</title>
        <authorList>
            <person name="Wang Y."/>
            <person name="Wegener G."/>
            <person name="Hou J."/>
            <person name="Wang F."/>
            <person name="Xiao X."/>
        </authorList>
    </citation>
    <scope>NUCLEOTIDE SEQUENCE [LARGE SCALE GENOMIC DNA]</scope>
    <source>
        <strain evidence="8">WYZ-LMO11</strain>
    </source>
</reference>
<gene>
    <name evidence="8" type="ORF">DSO09_01955</name>
    <name evidence="7" type="ORF">EF809_01205</name>
</gene>
<dbReference type="CDD" id="cd03225">
    <property type="entry name" value="ABC_cobalt_CbiO_domain1"/>
    <property type="match status" value="2"/>
</dbReference>
<evidence type="ECO:0000256" key="4">
    <source>
        <dbReference type="ARBA" id="ARBA00022840"/>
    </source>
</evidence>
<proteinExistence type="predicted"/>
<protein>
    <submittedName>
        <fullName evidence="7 8">ABC transporter</fullName>
    </submittedName>
</protein>
<sequence>MEALNKLIVNNLSCSYSKCKVLNNLSFSLRKGEVLAIVGPSGSGKTTLAYCLTGIIPNYIKGDISGEILLNGENILGKKPCELIGKIGLIMQDYETQIFGLTVEEDIIFGLENIGLDREEINKRLNWALKSLGLENYRKKYTSQLSSGLKQKLVIASTISMYPEIIVMDDPLLNLDWIGIKNLEKIIIDLKKQGISFIILTKHIKGLENAIDKIIMLSNNSEITPIINNISKNNERIPLIEVNNVWFKYPNGDFVIKGISLNVYSGDVLAIMGPNGSGKTTLIKLMSGLLKPNKGYVKIVGKNTKNYSAAKLAKHVAIAFQNPEKHITFETIWDEVSFGCKNLKLPLSYAEDALKYLQLTNRIHDPPYELSMSEKIKLNIASALALDPDVLILDEPITIHDYNSFNIIKTVIEKMQNMNRAVIIVTHDSDLAFNLCNRIIIINNGIIIADDKPQSILLNYDLIQKIGLKPVEVSLL</sequence>
<reference evidence="7 9" key="2">
    <citation type="journal article" date="2019" name="Nat. Microbiol.">
        <title>Wide diversity of methane and short-chain alkane metabolisms in uncultured archaea.</title>
        <authorList>
            <person name="Borrel G."/>
            <person name="Adam P.S."/>
            <person name="McKay L.J."/>
            <person name="Chen L.X."/>
            <person name="Sierra-Garcia I.N."/>
            <person name="Sieber C.M."/>
            <person name="Letourneur Q."/>
            <person name="Ghozlane A."/>
            <person name="Andersen G.L."/>
            <person name="Li W.J."/>
            <person name="Hallam S.J."/>
            <person name="Muyzer G."/>
            <person name="de Oliveira V.M."/>
            <person name="Inskeep W.P."/>
            <person name="Banfield J.F."/>
            <person name="Gribaldo S."/>
        </authorList>
    </citation>
    <scope>NUCLEOTIDE SEQUENCE [LARGE SCALE GENOMIC DNA]</scope>
    <source>
        <strain evidence="7">Verst-YHS</strain>
    </source>
</reference>
<dbReference type="Proteomes" id="UP000317265">
    <property type="component" value="Unassembled WGS sequence"/>
</dbReference>
<dbReference type="InterPro" id="IPR015856">
    <property type="entry name" value="ABC_transpr_CbiO/EcfA_su"/>
</dbReference>
<evidence type="ECO:0000259" key="6">
    <source>
        <dbReference type="PROSITE" id="PS50893"/>
    </source>
</evidence>
<keyword evidence="3" id="KW-0547">Nucleotide-binding</keyword>
<dbReference type="GO" id="GO:0042626">
    <property type="term" value="F:ATPase-coupled transmembrane transporter activity"/>
    <property type="evidence" value="ECO:0007669"/>
    <property type="project" value="TreeGrafter"/>
</dbReference>
<dbReference type="Gene3D" id="3.40.50.300">
    <property type="entry name" value="P-loop containing nucleotide triphosphate hydrolases"/>
    <property type="match status" value="2"/>
</dbReference>
<dbReference type="Proteomes" id="UP000316080">
    <property type="component" value="Unassembled WGS sequence"/>
</dbReference>
<dbReference type="SMART" id="SM00382">
    <property type="entry name" value="AAA"/>
    <property type="match status" value="2"/>
</dbReference>
<keyword evidence="4 7" id="KW-0067">ATP-binding</keyword>
<name>A0A520KGM7_9CREN</name>
<dbReference type="InterPro" id="IPR003439">
    <property type="entry name" value="ABC_transporter-like_ATP-bd"/>
</dbReference>
<evidence type="ECO:0000313" key="8">
    <source>
        <dbReference type="EMBL" id="TDA39648.1"/>
    </source>
</evidence>
<dbReference type="GO" id="GO:0005524">
    <property type="term" value="F:ATP binding"/>
    <property type="evidence" value="ECO:0007669"/>
    <property type="project" value="UniProtKB-KW"/>
</dbReference>
<accession>A0A520KGM7</accession>
<organism evidence="7 9">
    <name type="scientific">Thermoproteota archaeon</name>
    <dbReference type="NCBI Taxonomy" id="2056631"/>
    <lineage>
        <taxon>Archaea</taxon>
        <taxon>Thermoproteota</taxon>
    </lineage>
</organism>
<dbReference type="GO" id="GO:0016887">
    <property type="term" value="F:ATP hydrolysis activity"/>
    <property type="evidence" value="ECO:0007669"/>
    <property type="project" value="InterPro"/>
</dbReference>
<evidence type="ECO:0000313" key="10">
    <source>
        <dbReference type="Proteomes" id="UP000317265"/>
    </source>
</evidence>